<proteinExistence type="predicted"/>
<dbReference type="Gene3D" id="3.60.15.10">
    <property type="entry name" value="Ribonuclease Z/Hydroxyacylglutathione hydrolase-like"/>
    <property type="match status" value="1"/>
</dbReference>
<dbReference type="InterPro" id="IPR050662">
    <property type="entry name" value="Sec-metab_biosynth-thioest"/>
</dbReference>
<dbReference type="InterPro" id="IPR001279">
    <property type="entry name" value="Metallo-B-lactamas"/>
</dbReference>
<dbReference type="Proteomes" id="UP000776983">
    <property type="component" value="Unassembled WGS sequence"/>
</dbReference>
<dbReference type="RefSeq" id="WP_226954727.1">
    <property type="nucleotide sequence ID" value="NZ_JACDXW010000005.1"/>
</dbReference>
<organism evidence="2 3">
    <name type="scientific">Mesopusillimonas faecipullorum</name>
    <dbReference type="NCBI Taxonomy" id="2755040"/>
    <lineage>
        <taxon>Bacteria</taxon>
        <taxon>Pseudomonadati</taxon>
        <taxon>Pseudomonadota</taxon>
        <taxon>Betaproteobacteria</taxon>
        <taxon>Burkholderiales</taxon>
        <taxon>Alcaligenaceae</taxon>
        <taxon>Mesopusillimonas</taxon>
    </lineage>
</organism>
<sequence length="361" mass="40620">MNPNEQKLEYPFADALPQPGLAITVADGLRWIRMPLPFALDHINLWLLRDEIDGRQGWTVVDCGVSRDEVKKLWEQVFEQVLEGLPVLRVVATHMHPDHLGLAYWLCERWNAPLAISMTDYMTGRLWSRLATAPEAQVREAGEIAVAHFLKHGLNNPEAQAKIRERGKYYPSLVPDVPACFTRLMQGDVLTIGGREWQVIVGYGHAPEHVSLYCSTQKILISGDMVLPRISTNVSVFEFEPEANPLPLYLKSLRAYDGLPPDTLVLPSHGRPFQGLHERIAQQHAHHAERLEEVLEACRKAPCSAADIVPIMFHRELDAHQLTFAMGEALAHLHALYYDKALVRELGEDGVYRFRAAAVAG</sequence>
<evidence type="ECO:0000313" key="2">
    <source>
        <dbReference type="EMBL" id="MCB5364311.1"/>
    </source>
</evidence>
<dbReference type="InterPro" id="IPR036866">
    <property type="entry name" value="RibonucZ/Hydroxyglut_hydro"/>
</dbReference>
<accession>A0ABS8CE37</accession>
<comment type="caution">
    <text evidence="2">The sequence shown here is derived from an EMBL/GenBank/DDBJ whole genome shotgun (WGS) entry which is preliminary data.</text>
</comment>
<name>A0ABS8CE37_9BURK</name>
<evidence type="ECO:0000259" key="1">
    <source>
        <dbReference type="SMART" id="SM00849"/>
    </source>
</evidence>
<dbReference type="PANTHER" id="PTHR23131">
    <property type="entry name" value="ENDORIBONUCLEASE LACTB2"/>
    <property type="match status" value="1"/>
</dbReference>
<feature type="domain" description="Metallo-beta-lactamase" evidence="1">
    <location>
        <begin position="42"/>
        <end position="269"/>
    </location>
</feature>
<evidence type="ECO:0000313" key="3">
    <source>
        <dbReference type="Proteomes" id="UP000776983"/>
    </source>
</evidence>
<reference evidence="2 3" key="1">
    <citation type="submission" date="2020-07" db="EMBL/GenBank/DDBJ databases">
        <title>Pusillimonas sp. nov., isolated from poultry manure in Taiwan.</title>
        <authorList>
            <person name="Lin S.-Y."/>
            <person name="Tang Y.-S."/>
            <person name="Young C.-C."/>
        </authorList>
    </citation>
    <scope>NUCLEOTIDE SEQUENCE [LARGE SCALE GENOMIC DNA]</scope>
    <source>
        <strain evidence="2 3">CC-YST705</strain>
    </source>
</reference>
<dbReference type="InterPro" id="IPR036388">
    <property type="entry name" value="WH-like_DNA-bd_sf"/>
</dbReference>
<keyword evidence="3" id="KW-1185">Reference proteome</keyword>
<dbReference type="Pfam" id="PF21221">
    <property type="entry name" value="B_lactamase-like_C"/>
    <property type="match status" value="1"/>
</dbReference>
<dbReference type="PANTHER" id="PTHR23131:SF4">
    <property type="entry name" value="METALLO-BETA-LACTAMASE SUPERFAMILY POTEIN"/>
    <property type="match status" value="1"/>
</dbReference>
<dbReference type="Gene3D" id="1.10.10.10">
    <property type="entry name" value="Winged helix-like DNA-binding domain superfamily/Winged helix DNA-binding domain"/>
    <property type="match status" value="1"/>
</dbReference>
<dbReference type="Pfam" id="PF00753">
    <property type="entry name" value="Lactamase_B"/>
    <property type="match status" value="1"/>
</dbReference>
<dbReference type="InterPro" id="IPR048933">
    <property type="entry name" value="B_lactamase-like_C"/>
</dbReference>
<gene>
    <name evidence="2" type="ORF">H0484_11190</name>
</gene>
<protein>
    <submittedName>
        <fullName evidence="2">MBL fold metallo-hydrolase</fullName>
    </submittedName>
</protein>
<dbReference type="SUPFAM" id="SSF56281">
    <property type="entry name" value="Metallo-hydrolase/oxidoreductase"/>
    <property type="match status" value="1"/>
</dbReference>
<dbReference type="EMBL" id="JACDXW010000005">
    <property type="protein sequence ID" value="MCB5364311.1"/>
    <property type="molecule type" value="Genomic_DNA"/>
</dbReference>
<dbReference type="SMART" id="SM00849">
    <property type="entry name" value="Lactamase_B"/>
    <property type="match status" value="1"/>
</dbReference>